<dbReference type="InterPro" id="IPR013760">
    <property type="entry name" value="Topo_IIA-like_dom_sf"/>
</dbReference>
<dbReference type="GO" id="GO:0006265">
    <property type="term" value="P:DNA topological change"/>
    <property type="evidence" value="ECO:0007669"/>
    <property type="project" value="InterPro"/>
</dbReference>
<dbReference type="GO" id="GO:0046872">
    <property type="term" value="F:metal ion binding"/>
    <property type="evidence" value="ECO:0007669"/>
    <property type="project" value="UniProtKB-KW"/>
</dbReference>
<dbReference type="FunFam" id="3.40.50.670:FF:000006">
    <property type="entry name" value="DNA topoisomerase (ATP-hydrolyzing)"/>
    <property type="match status" value="1"/>
</dbReference>
<evidence type="ECO:0000313" key="14">
    <source>
        <dbReference type="EMBL" id="ACH92999.1"/>
    </source>
</evidence>
<dbReference type="STRING" id="412419.BDU_41"/>
<dbReference type="Pfam" id="PF01751">
    <property type="entry name" value="Toprim"/>
    <property type="match status" value="1"/>
</dbReference>
<dbReference type="FunFam" id="3.30.565.10:FF:000063">
    <property type="entry name" value="DNA topoisomerase (ATP-hydrolyzing)"/>
    <property type="match status" value="1"/>
</dbReference>
<dbReference type="PRINTS" id="PR01098">
    <property type="entry name" value="TOPISMRASE4B"/>
</dbReference>
<keyword evidence="6" id="KW-0067">ATP-binding</keyword>
<dbReference type="OrthoDB" id="9802808at2"/>
<dbReference type="GO" id="GO:0005524">
    <property type="term" value="F:ATP binding"/>
    <property type="evidence" value="ECO:0007669"/>
    <property type="project" value="UniProtKB-KW"/>
</dbReference>
<dbReference type="InterPro" id="IPR001241">
    <property type="entry name" value="Topo_IIA"/>
</dbReference>
<keyword evidence="7" id="KW-0460">Magnesium</keyword>
<evidence type="ECO:0000256" key="10">
    <source>
        <dbReference type="ARBA" id="ARBA00023235"/>
    </source>
</evidence>
<comment type="subunit">
    <text evidence="11">Heterotetramer composed of ParC and ParE.</text>
</comment>
<dbReference type="EC" id="5.6.2.2" evidence="3"/>
<feature type="coiled-coil region" evidence="12">
    <location>
        <begin position="345"/>
        <end position="372"/>
    </location>
</feature>
<evidence type="ECO:0000256" key="12">
    <source>
        <dbReference type="SAM" id="Coils"/>
    </source>
</evidence>
<dbReference type="InterPro" id="IPR018522">
    <property type="entry name" value="TopoIIA_CS"/>
</dbReference>
<dbReference type="KEGG" id="bdu:BDU_41"/>
<keyword evidence="9" id="KW-0238">DNA-binding</keyword>
<dbReference type="InterPro" id="IPR013506">
    <property type="entry name" value="Topo_IIA_bsu_dom2"/>
</dbReference>
<comment type="catalytic activity">
    <reaction evidence="1">
        <text>ATP-dependent breakage, passage and rejoining of double-stranded DNA.</text>
        <dbReference type="EC" id="5.6.2.2"/>
    </reaction>
</comment>
<comment type="cofactor">
    <cofactor evidence="2">
        <name>Mg(2+)</name>
        <dbReference type="ChEBI" id="CHEBI:18420"/>
    </cofactor>
</comment>
<evidence type="ECO:0000256" key="9">
    <source>
        <dbReference type="ARBA" id="ARBA00023125"/>
    </source>
</evidence>
<dbReference type="Gene3D" id="3.30.230.10">
    <property type="match status" value="1"/>
</dbReference>
<dbReference type="RefSeq" id="WP_012537811.1">
    <property type="nucleotide sequence ID" value="NC_011229.1"/>
</dbReference>
<dbReference type="GO" id="GO:0003918">
    <property type="term" value="F:DNA topoisomerase type II (double strand cut, ATP-hydrolyzing) activity"/>
    <property type="evidence" value="ECO:0007669"/>
    <property type="project" value="UniProtKB-EC"/>
</dbReference>
<name>B5RLP3_BORDL</name>
<dbReference type="SUPFAM" id="SSF55874">
    <property type="entry name" value="ATPase domain of HSP90 chaperone/DNA topoisomerase II/histidine kinase"/>
    <property type="match status" value="1"/>
</dbReference>
<gene>
    <name evidence="14" type="primary">parE</name>
    <name evidence="14" type="ordered locus">BDU_41</name>
</gene>
<dbReference type="PANTHER" id="PTHR45866:SF2">
    <property type="entry name" value="DNA TOPOISOMERASE (ATP-HYDROLYZING)"/>
    <property type="match status" value="1"/>
</dbReference>
<dbReference type="SUPFAM" id="SSF54211">
    <property type="entry name" value="Ribosomal protein S5 domain 2-like"/>
    <property type="match status" value="1"/>
</dbReference>
<dbReference type="InterPro" id="IPR006171">
    <property type="entry name" value="TOPRIM_dom"/>
</dbReference>
<dbReference type="PROSITE" id="PS00177">
    <property type="entry name" value="TOPOISOMERASE_II"/>
    <property type="match status" value="1"/>
</dbReference>
<dbReference type="Pfam" id="PF00204">
    <property type="entry name" value="DNA_gyraseB"/>
    <property type="match status" value="1"/>
</dbReference>
<evidence type="ECO:0000256" key="8">
    <source>
        <dbReference type="ARBA" id="ARBA00023029"/>
    </source>
</evidence>
<dbReference type="Proteomes" id="UP000000611">
    <property type="component" value="Chromosome"/>
</dbReference>
<dbReference type="InterPro" id="IPR005737">
    <property type="entry name" value="TopoIV_B_Gneg"/>
</dbReference>
<evidence type="ECO:0000256" key="2">
    <source>
        <dbReference type="ARBA" id="ARBA00001946"/>
    </source>
</evidence>
<dbReference type="SMART" id="SM00433">
    <property type="entry name" value="TOP2c"/>
    <property type="match status" value="1"/>
</dbReference>
<dbReference type="HOGENOM" id="CLU_006146_1_1_12"/>
<dbReference type="GO" id="GO:0005694">
    <property type="term" value="C:chromosome"/>
    <property type="evidence" value="ECO:0007669"/>
    <property type="project" value="InterPro"/>
</dbReference>
<evidence type="ECO:0000256" key="3">
    <source>
        <dbReference type="ARBA" id="ARBA00012895"/>
    </source>
</evidence>
<protein>
    <recommendedName>
        <fullName evidence="3">DNA topoisomerase (ATP-hydrolyzing)</fullName>
        <ecNumber evidence="3">5.6.2.2</ecNumber>
    </recommendedName>
</protein>
<evidence type="ECO:0000256" key="6">
    <source>
        <dbReference type="ARBA" id="ARBA00022840"/>
    </source>
</evidence>
<proteinExistence type="predicted"/>
<dbReference type="SUPFAM" id="SSF56719">
    <property type="entry name" value="Type II DNA topoisomerase"/>
    <property type="match status" value="1"/>
</dbReference>
<dbReference type="PANTHER" id="PTHR45866">
    <property type="entry name" value="DNA GYRASE/TOPOISOMERASE SUBUNIT B"/>
    <property type="match status" value="1"/>
</dbReference>
<dbReference type="CDD" id="cd00822">
    <property type="entry name" value="TopoII_Trans_DNA_gyrase"/>
    <property type="match status" value="1"/>
</dbReference>
<dbReference type="InterPro" id="IPR014721">
    <property type="entry name" value="Ribsml_uS5_D2-typ_fold_subgr"/>
</dbReference>
<evidence type="ECO:0000256" key="4">
    <source>
        <dbReference type="ARBA" id="ARBA00022723"/>
    </source>
</evidence>
<dbReference type="AlphaFoldDB" id="B5RLP3"/>
<dbReference type="InterPro" id="IPR020568">
    <property type="entry name" value="Ribosomal_Su5_D2-typ_SF"/>
</dbReference>
<feature type="domain" description="Toprim" evidence="13">
    <location>
        <begin position="397"/>
        <end position="507"/>
    </location>
</feature>
<dbReference type="EMBL" id="CP000976">
    <property type="protein sequence ID" value="ACH92999.1"/>
    <property type="molecule type" value="Genomic_DNA"/>
</dbReference>
<keyword evidence="12" id="KW-0175">Coiled coil</keyword>
<dbReference type="Gene3D" id="3.30.565.10">
    <property type="entry name" value="Histidine kinase-like ATPase, C-terminal domain"/>
    <property type="match status" value="1"/>
</dbReference>
<dbReference type="CDD" id="cd01030">
    <property type="entry name" value="TOPRIM_TopoIIA_like"/>
    <property type="match status" value="1"/>
</dbReference>
<dbReference type="PRINTS" id="PR00418">
    <property type="entry name" value="TPI2FAMILY"/>
</dbReference>
<dbReference type="GO" id="GO:0003677">
    <property type="term" value="F:DNA binding"/>
    <property type="evidence" value="ECO:0007669"/>
    <property type="project" value="UniProtKB-KW"/>
</dbReference>
<keyword evidence="5" id="KW-0547">Nucleotide-binding</keyword>
<keyword evidence="10 14" id="KW-0413">Isomerase</keyword>
<dbReference type="InterPro" id="IPR013759">
    <property type="entry name" value="Topo_IIA_B_C"/>
</dbReference>
<dbReference type="SMART" id="SM00387">
    <property type="entry name" value="HATPase_c"/>
    <property type="match status" value="1"/>
</dbReference>
<organism evidence="14 15">
    <name type="scientific">Borrelia duttonii (strain Ly)</name>
    <dbReference type="NCBI Taxonomy" id="412419"/>
    <lineage>
        <taxon>Bacteria</taxon>
        <taxon>Pseudomonadati</taxon>
        <taxon>Spirochaetota</taxon>
        <taxon>Spirochaetia</taxon>
        <taxon>Spirochaetales</taxon>
        <taxon>Borreliaceae</taxon>
        <taxon>Borrelia</taxon>
    </lineage>
</organism>
<accession>B5RLP3</accession>
<keyword evidence="8" id="KW-0799">Topoisomerase</keyword>
<dbReference type="eggNOG" id="COG0187">
    <property type="taxonomic scope" value="Bacteria"/>
</dbReference>
<sequence>MKKNFYDESKIVTLSSLEHIRLRSGMYIGRLGDGSNIDDGIYILIKEIVDNSIDEFIMGYGKEIVIKREDNVITVRDYGRGIPLGKVVESVSVINTGAKYNDDVFQFSVGLNGVGTKAVNALSSKFLIRSIREGNFFEAVFSKGNLINTTEGKSDEQNGTYIEFLADTEIFGKYKYSEDFLQRRFFHYACLNKGLEINYNDQIFRSDNGLLDFIRAEIKYEDLLYDFVYYSSKTLEFAFSHTNNYGETYFSFVNGQYTSDGGTHQTGFREGFARAINDFLKKTYSSTDIREGLVATLSIKIKDPIFESQTKNKLGNVETRGNIAKEVQRLILEILYKDKTLAKTIESKVIDNERLRKELSSVRKEAKERAKKISFKIPKLKDCKFHFNEKSVHSDATMIFLTEGDSATGSMVSCRDVYTQAIFSLRGKPQNMFEKNRSEIYKNEELYNMMVALGIEESIENLRYNKVVIATDADFDGFHIRNLLLTFFLTYFEDLVLNGHMHILETPLFRVRNKSATIYCYSEEDKQKALLKLKNPEVTRFKGLGEISPNEFKGFIDVANIKLTKVDLVNIKEIKEQLGFYMGPNTPERRNFIMENLI</sequence>
<reference evidence="14 15" key="1">
    <citation type="journal article" date="2008" name="PLoS Genet.">
        <title>The genome of Borrelia recurrentis, the agent of deadly louse-borne relapsing fever, is a degraded subset of tick-borne Borrelia duttonii.</title>
        <authorList>
            <person name="Lescot M."/>
            <person name="Audic S."/>
            <person name="Robert C."/>
            <person name="Nguyen T.T."/>
            <person name="Blanc G."/>
            <person name="Cutler S.J."/>
            <person name="Wincker P."/>
            <person name="Couloux A."/>
            <person name="Claverie J.-M."/>
            <person name="Raoult D."/>
            <person name="Drancourt M."/>
        </authorList>
    </citation>
    <scope>NUCLEOTIDE SEQUENCE [LARGE SCALE GENOMIC DNA]</scope>
    <source>
        <strain evidence="14 15">Ly</strain>
    </source>
</reference>
<dbReference type="InterPro" id="IPR002288">
    <property type="entry name" value="DNA_gyrase_B_C"/>
</dbReference>
<dbReference type="Pfam" id="PF02518">
    <property type="entry name" value="HATPase_c"/>
    <property type="match status" value="1"/>
</dbReference>
<evidence type="ECO:0000313" key="15">
    <source>
        <dbReference type="Proteomes" id="UP000000611"/>
    </source>
</evidence>
<evidence type="ECO:0000259" key="13">
    <source>
        <dbReference type="PROSITE" id="PS50880"/>
    </source>
</evidence>
<evidence type="ECO:0000256" key="7">
    <source>
        <dbReference type="ARBA" id="ARBA00022842"/>
    </source>
</evidence>
<dbReference type="Pfam" id="PF00986">
    <property type="entry name" value="DNA_gyraseB_C"/>
    <property type="match status" value="1"/>
</dbReference>
<dbReference type="InterPro" id="IPR003594">
    <property type="entry name" value="HATPase_dom"/>
</dbReference>
<evidence type="ECO:0000256" key="5">
    <source>
        <dbReference type="ARBA" id="ARBA00022741"/>
    </source>
</evidence>
<dbReference type="PROSITE" id="PS50880">
    <property type="entry name" value="TOPRIM"/>
    <property type="match status" value="1"/>
</dbReference>
<dbReference type="InterPro" id="IPR036890">
    <property type="entry name" value="HATPase_C_sf"/>
</dbReference>
<keyword evidence="15" id="KW-1185">Reference proteome</keyword>
<evidence type="ECO:0000256" key="11">
    <source>
        <dbReference type="ARBA" id="ARBA00063644"/>
    </source>
</evidence>
<keyword evidence="4" id="KW-0479">Metal-binding</keyword>
<evidence type="ECO:0000256" key="1">
    <source>
        <dbReference type="ARBA" id="ARBA00000185"/>
    </source>
</evidence>
<dbReference type="Gene3D" id="3.40.50.670">
    <property type="match status" value="1"/>
</dbReference>